<keyword evidence="3" id="KW-1185">Reference proteome</keyword>
<dbReference type="Proteomes" id="UP000886885">
    <property type="component" value="Chromosome 7A"/>
</dbReference>
<dbReference type="GO" id="GO:0046983">
    <property type="term" value="F:protein dimerization activity"/>
    <property type="evidence" value="ECO:0007669"/>
    <property type="project" value="InterPro"/>
</dbReference>
<evidence type="ECO:0000259" key="1">
    <source>
        <dbReference type="PROSITE" id="PS50066"/>
    </source>
</evidence>
<name>A0A8X7ZFY3_POPTO</name>
<comment type="caution">
    <text evidence="2">The sequence shown here is derived from an EMBL/GenBank/DDBJ whole genome shotgun (WGS) entry which is preliminary data.</text>
</comment>
<dbReference type="SMART" id="SM00432">
    <property type="entry name" value="MADS"/>
    <property type="match status" value="1"/>
</dbReference>
<proteinExistence type="predicted"/>
<dbReference type="InterPro" id="IPR050142">
    <property type="entry name" value="MADS-box/MEF2_TF"/>
</dbReference>
<dbReference type="EMBL" id="JAAWWB010000013">
    <property type="protein sequence ID" value="KAG6768631.1"/>
    <property type="molecule type" value="Genomic_DNA"/>
</dbReference>
<protein>
    <recommendedName>
        <fullName evidence="1">MADS-box domain-containing protein</fullName>
    </recommendedName>
</protein>
<dbReference type="PROSITE" id="PS50066">
    <property type="entry name" value="MADS_BOX_2"/>
    <property type="match status" value="1"/>
</dbReference>
<evidence type="ECO:0000313" key="3">
    <source>
        <dbReference type="Proteomes" id="UP000886885"/>
    </source>
</evidence>
<feature type="domain" description="MADS-box" evidence="1">
    <location>
        <begin position="1"/>
        <end position="61"/>
    </location>
</feature>
<reference evidence="2" key="1">
    <citation type="journal article" date="2020" name="bioRxiv">
        <title>Hybrid origin of Populus tomentosa Carr. identified through genome sequencing and phylogenomic analysis.</title>
        <authorList>
            <person name="An X."/>
            <person name="Gao K."/>
            <person name="Chen Z."/>
            <person name="Li J."/>
            <person name="Yang X."/>
            <person name="Yang X."/>
            <person name="Zhou J."/>
            <person name="Guo T."/>
            <person name="Zhao T."/>
            <person name="Huang S."/>
            <person name="Miao D."/>
            <person name="Khan W.U."/>
            <person name="Rao P."/>
            <person name="Ye M."/>
            <person name="Lei B."/>
            <person name="Liao W."/>
            <person name="Wang J."/>
            <person name="Ji L."/>
            <person name="Li Y."/>
            <person name="Guo B."/>
            <person name="Mustafa N.S."/>
            <person name="Li S."/>
            <person name="Yun Q."/>
            <person name="Keller S.R."/>
            <person name="Mao J."/>
            <person name="Zhang R."/>
            <person name="Strauss S.H."/>
        </authorList>
    </citation>
    <scope>NUCLEOTIDE SEQUENCE</scope>
    <source>
        <strain evidence="2">GM15</strain>
        <tissue evidence="2">Leaf</tissue>
    </source>
</reference>
<dbReference type="AlphaFoldDB" id="A0A8X7ZFY3"/>
<sequence length="233" mass="26577">MGRNKLALKKIDNPSRRKITYSKRRDGIIKKATELSVLCDIDVGLLIFSPNGRLTTFSSNGRIEDIFLRYFDQSNVLEAGPIEQEGALQEKLHEITQKLQERQEKMRPVSFFFLIVFAWSYNPDVVNINSVHDAIAHQQFLNDAIQNIEKLTMEIFHEPIDLQKSGCFQVPPAATRDAHLTAEELVDGNGNWNPPQDDHQPKEAHLPVSPHLSLEYLRTQKHWNLQGRGQGSA</sequence>
<dbReference type="GO" id="GO:0003677">
    <property type="term" value="F:DNA binding"/>
    <property type="evidence" value="ECO:0007669"/>
    <property type="project" value="InterPro"/>
</dbReference>
<dbReference type="InterPro" id="IPR002100">
    <property type="entry name" value="TF_MADSbox"/>
</dbReference>
<dbReference type="Pfam" id="PF00319">
    <property type="entry name" value="SRF-TF"/>
    <property type="match status" value="1"/>
</dbReference>
<dbReference type="PANTHER" id="PTHR48019">
    <property type="entry name" value="SERUM RESPONSE FACTOR HOMOLOG"/>
    <property type="match status" value="1"/>
</dbReference>
<accession>A0A8X7ZFY3</accession>
<gene>
    <name evidence="2" type="ORF">POTOM_027553</name>
</gene>
<evidence type="ECO:0000313" key="2">
    <source>
        <dbReference type="EMBL" id="KAG6768631.1"/>
    </source>
</evidence>
<dbReference type="PROSITE" id="PS00350">
    <property type="entry name" value="MADS_BOX_1"/>
    <property type="match status" value="1"/>
</dbReference>
<dbReference type="OrthoDB" id="843793at2759"/>
<organism evidence="2 3">
    <name type="scientific">Populus tomentosa</name>
    <name type="common">Chinese white poplar</name>
    <dbReference type="NCBI Taxonomy" id="118781"/>
    <lineage>
        <taxon>Eukaryota</taxon>
        <taxon>Viridiplantae</taxon>
        <taxon>Streptophyta</taxon>
        <taxon>Embryophyta</taxon>
        <taxon>Tracheophyta</taxon>
        <taxon>Spermatophyta</taxon>
        <taxon>Magnoliopsida</taxon>
        <taxon>eudicotyledons</taxon>
        <taxon>Gunneridae</taxon>
        <taxon>Pentapetalae</taxon>
        <taxon>rosids</taxon>
        <taxon>fabids</taxon>
        <taxon>Malpighiales</taxon>
        <taxon>Salicaceae</taxon>
        <taxon>Saliceae</taxon>
        <taxon>Populus</taxon>
    </lineage>
</organism>